<name>A0A2U2RI95_9MICO</name>
<keyword evidence="3" id="KW-1185">Reference proteome</keyword>
<sequence>MRALLLEKRADRVAKNSALCSPRRDIIASVIGVRTNAEDIVFTSSPSARWDRDSPFAEASTPALVVRGRPRRWFLGPLVDQSAGRRLQASRGGVEPVLPDVGEDDGRALR</sequence>
<dbReference type="Proteomes" id="UP000245590">
    <property type="component" value="Unassembled WGS sequence"/>
</dbReference>
<accession>A0A2U2RI95</accession>
<proteinExistence type="predicted"/>
<evidence type="ECO:0000256" key="1">
    <source>
        <dbReference type="SAM" id="MobiDB-lite"/>
    </source>
</evidence>
<comment type="caution">
    <text evidence="2">The sequence shown here is derived from an EMBL/GenBank/DDBJ whole genome shotgun (WGS) entry which is preliminary data.</text>
</comment>
<dbReference type="EMBL" id="QFKX01000005">
    <property type="protein sequence ID" value="PWH05580.1"/>
    <property type="molecule type" value="Genomic_DNA"/>
</dbReference>
<reference evidence="2 3" key="1">
    <citation type="submission" date="2018-05" db="EMBL/GenBank/DDBJ databases">
        <title>Brachybacterium sp. M1HQ-2T, whole genome shotgun sequence.</title>
        <authorList>
            <person name="Tuo L."/>
        </authorList>
    </citation>
    <scope>NUCLEOTIDE SEQUENCE [LARGE SCALE GENOMIC DNA]</scope>
    <source>
        <strain evidence="2 3">M1HQ-2</strain>
    </source>
</reference>
<protein>
    <submittedName>
        <fullName evidence="2">Uncharacterized protein</fullName>
    </submittedName>
</protein>
<dbReference type="AlphaFoldDB" id="A0A2U2RI95"/>
<evidence type="ECO:0000313" key="3">
    <source>
        <dbReference type="Proteomes" id="UP000245590"/>
    </source>
</evidence>
<feature type="region of interest" description="Disordered" evidence="1">
    <location>
        <begin position="84"/>
        <end position="110"/>
    </location>
</feature>
<gene>
    <name evidence="2" type="ORF">DEO23_13585</name>
</gene>
<evidence type="ECO:0000313" key="2">
    <source>
        <dbReference type="EMBL" id="PWH05580.1"/>
    </source>
</evidence>
<organism evidence="2 3">
    <name type="scientific">Brachybacterium endophyticum</name>
    <dbReference type="NCBI Taxonomy" id="2182385"/>
    <lineage>
        <taxon>Bacteria</taxon>
        <taxon>Bacillati</taxon>
        <taxon>Actinomycetota</taxon>
        <taxon>Actinomycetes</taxon>
        <taxon>Micrococcales</taxon>
        <taxon>Dermabacteraceae</taxon>
        <taxon>Brachybacterium</taxon>
    </lineage>
</organism>